<feature type="compositionally biased region" description="Low complexity" evidence="1">
    <location>
        <begin position="56"/>
        <end position="72"/>
    </location>
</feature>
<dbReference type="Pfam" id="PF23843">
    <property type="entry name" value="DUF7210"/>
    <property type="match status" value="1"/>
</dbReference>
<evidence type="ECO:0000259" key="2">
    <source>
        <dbReference type="Pfam" id="PF23843"/>
    </source>
</evidence>
<feature type="domain" description="DUF7210" evidence="2">
    <location>
        <begin position="12"/>
        <end position="49"/>
    </location>
</feature>
<evidence type="ECO:0000313" key="4">
    <source>
        <dbReference type="Proteomes" id="UP000077407"/>
    </source>
</evidence>
<name>A0A170NKN8_9CLOT</name>
<dbReference type="RefSeq" id="WP_063554410.1">
    <property type="nucleotide sequence ID" value="NZ_LITT01000007.1"/>
</dbReference>
<organism evidence="3 4">
    <name type="scientific">Clostridium ljungdahlii</name>
    <dbReference type="NCBI Taxonomy" id="1538"/>
    <lineage>
        <taxon>Bacteria</taxon>
        <taxon>Bacillati</taxon>
        <taxon>Bacillota</taxon>
        <taxon>Clostridia</taxon>
        <taxon>Eubacteriales</taxon>
        <taxon>Clostridiaceae</taxon>
        <taxon>Clostridium</taxon>
    </lineage>
</organism>
<gene>
    <name evidence="3" type="ORF">WY13_00819</name>
</gene>
<dbReference type="PATRIC" id="fig|1538.10.peg.1319"/>
<dbReference type="EMBL" id="LITT01000007">
    <property type="protein sequence ID" value="OAA91254.1"/>
    <property type="molecule type" value="Genomic_DNA"/>
</dbReference>
<protein>
    <recommendedName>
        <fullName evidence="2">DUF7210 domain-containing protein</fullName>
    </recommendedName>
</protein>
<proteinExistence type="predicted"/>
<dbReference type="OrthoDB" id="1935611at2"/>
<evidence type="ECO:0000256" key="1">
    <source>
        <dbReference type="SAM" id="MobiDB-lite"/>
    </source>
</evidence>
<dbReference type="AlphaFoldDB" id="A0A170NKN8"/>
<sequence>MAKKVAEEERNVKVKAKVNLKYDSDVVKMGSELEIRDSDLKEMKDKGYISYTPPVQTQQTGQETDQQTPPVE</sequence>
<reference evidence="3 4" key="1">
    <citation type="journal article" date="2015" name="Biotechnol. Bioeng.">
        <title>Genome sequence and phenotypic characterization of Caulobacter segnis.</title>
        <authorList>
            <person name="Patel S."/>
            <person name="Fletcher B."/>
            <person name="Scott D.C."/>
            <person name="Ely B."/>
        </authorList>
    </citation>
    <scope>NUCLEOTIDE SEQUENCE [LARGE SCALE GENOMIC DNA]</scope>
    <source>
        <strain evidence="3 4">ERI-2</strain>
    </source>
</reference>
<comment type="caution">
    <text evidence="3">The sequence shown here is derived from an EMBL/GenBank/DDBJ whole genome shotgun (WGS) entry which is preliminary data.</text>
</comment>
<feature type="region of interest" description="Disordered" evidence="1">
    <location>
        <begin position="50"/>
        <end position="72"/>
    </location>
</feature>
<dbReference type="InterPro" id="IPR055634">
    <property type="entry name" value="DUF7210"/>
</dbReference>
<evidence type="ECO:0000313" key="3">
    <source>
        <dbReference type="EMBL" id="OAA91254.1"/>
    </source>
</evidence>
<accession>A0A170NKN8</accession>
<dbReference type="Proteomes" id="UP000077407">
    <property type="component" value="Unassembled WGS sequence"/>
</dbReference>